<dbReference type="InterPro" id="IPR000385">
    <property type="entry name" value="MoaA_NifB_PqqE_Fe-S-bd_CS"/>
</dbReference>
<protein>
    <submittedName>
        <fullName evidence="7">Radical SAM/SPASM domain-containing protein</fullName>
    </submittedName>
</protein>
<dbReference type="Proteomes" id="UP000807825">
    <property type="component" value="Unassembled WGS sequence"/>
</dbReference>
<evidence type="ECO:0000256" key="2">
    <source>
        <dbReference type="ARBA" id="ARBA00022485"/>
    </source>
</evidence>
<dbReference type="EMBL" id="JACRDE010000614">
    <property type="protein sequence ID" value="MBI5252492.1"/>
    <property type="molecule type" value="Genomic_DNA"/>
</dbReference>
<dbReference type="Gene3D" id="3.20.20.70">
    <property type="entry name" value="Aldolase class I"/>
    <property type="match status" value="1"/>
</dbReference>
<comment type="caution">
    <text evidence="7">The sequence shown here is derived from an EMBL/GenBank/DDBJ whole genome shotgun (WGS) entry which is preliminary data.</text>
</comment>
<dbReference type="GO" id="GO:0003824">
    <property type="term" value="F:catalytic activity"/>
    <property type="evidence" value="ECO:0007669"/>
    <property type="project" value="InterPro"/>
</dbReference>
<keyword evidence="3" id="KW-0949">S-adenosyl-L-methionine</keyword>
<evidence type="ECO:0000256" key="3">
    <source>
        <dbReference type="ARBA" id="ARBA00022691"/>
    </source>
</evidence>
<dbReference type="InterPro" id="IPR013785">
    <property type="entry name" value="Aldolase_TIM"/>
</dbReference>
<evidence type="ECO:0000256" key="1">
    <source>
        <dbReference type="ARBA" id="ARBA00001966"/>
    </source>
</evidence>
<dbReference type="PROSITE" id="PS01305">
    <property type="entry name" value="MOAA_NIFB_PQQE"/>
    <property type="match status" value="1"/>
</dbReference>
<evidence type="ECO:0000256" key="6">
    <source>
        <dbReference type="ARBA" id="ARBA00023014"/>
    </source>
</evidence>
<proteinExistence type="predicted"/>
<organism evidence="7 8">
    <name type="scientific">Desulfomonile tiedjei</name>
    <dbReference type="NCBI Taxonomy" id="2358"/>
    <lineage>
        <taxon>Bacteria</taxon>
        <taxon>Pseudomonadati</taxon>
        <taxon>Thermodesulfobacteriota</taxon>
        <taxon>Desulfomonilia</taxon>
        <taxon>Desulfomonilales</taxon>
        <taxon>Desulfomonilaceae</taxon>
        <taxon>Desulfomonile</taxon>
    </lineage>
</organism>
<evidence type="ECO:0000313" key="7">
    <source>
        <dbReference type="EMBL" id="MBI5252492.1"/>
    </source>
</evidence>
<dbReference type="GO" id="GO:0051539">
    <property type="term" value="F:4 iron, 4 sulfur cluster binding"/>
    <property type="evidence" value="ECO:0007669"/>
    <property type="project" value="UniProtKB-KW"/>
</dbReference>
<name>A0A9D6Z6G1_9BACT</name>
<evidence type="ECO:0000313" key="8">
    <source>
        <dbReference type="Proteomes" id="UP000807825"/>
    </source>
</evidence>
<keyword evidence="2" id="KW-0004">4Fe-4S</keyword>
<keyword evidence="5" id="KW-0408">Iron</keyword>
<reference evidence="7" key="1">
    <citation type="submission" date="2020-07" db="EMBL/GenBank/DDBJ databases">
        <title>Huge and variable diversity of episymbiotic CPR bacteria and DPANN archaea in groundwater ecosystems.</title>
        <authorList>
            <person name="He C.Y."/>
            <person name="Keren R."/>
            <person name="Whittaker M."/>
            <person name="Farag I.F."/>
            <person name="Doudna J."/>
            <person name="Cate J.H.D."/>
            <person name="Banfield J.F."/>
        </authorList>
    </citation>
    <scope>NUCLEOTIDE SEQUENCE</scope>
    <source>
        <strain evidence="7">NC_groundwater_1664_Pr3_B-0.1um_52_9</strain>
    </source>
</reference>
<dbReference type="InterPro" id="IPR058240">
    <property type="entry name" value="rSAM_sf"/>
</dbReference>
<feature type="non-terminal residue" evidence="7">
    <location>
        <position position="66"/>
    </location>
</feature>
<keyword evidence="6" id="KW-0411">Iron-sulfur</keyword>
<gene>
    <name evidence="7" type="ORF">HY912_23605</name>
</gene>
<evidence type="ECO:0000256" key="4">
    <source>
        <dbReference type="ARBA" id="ARBA00022723"/>
    </source>
</evidence>
<sequence>MNNSDIPSYLPRRFQRIHLELTNRCNFSCVFCPDGIMTRKRGTMTESLARSALDQISELDLAEKVT</sequence>
<accession>A0A9D6Z6G1</accession>
<comment type="cofactor">
    <cofactor evidence="1">
        <name>[4Fe-4S] cluster</name>
        <dbReference type="ChEBI" id="CHEBI:49883"/>
    </cofactor>
</comment>
<keyword evidence="4" id="KW-0479">Metal-binding</keyword>
<dbReference type="AlphaFoldDB" id="A0A9D6Z6G1"/>
<dbReference type="GO" id="GO:0046872">
    <property type="term" value="F:metal ion binding"/>
    <property type="evidence" value="ECO:0007669"/>
    <property type="project" value="UniProtKB-KW"/>
</dbReference>
<evidence type="ECO:0000256" key="5">
    <source>
        <dbReference type="ARBA" id="ARBA00023004"/>
    </source>
</evidence>
<dbReference type="SUPFAM" id="SSF102114">
    <property type="entry name" value="Radical SAM enzymes"/>
    <property type="match status" value="1"/>
</dbReference>